<dbReference type="PIRSF" id="PIRSF001439">
    <property type="entry name" value="CryM"/>
    <property type="match status" value="1"/>
</dbReference>
<organism evidence="1 3">
    <name type="scientific">Flavobacterium tructae</name>
    <dbReference type="NCBI Taxonomy" id="1114873"/>
    <lineage>
        <taxon>Bacteria</taxon>
        <taxon>Pseudomonadati</taxon>
        <taxon>Bacteroidota</taxon>
        <taxon>Flavobacteriia</taxon>
        <taxon>Flavobacteriales</taxon>
        <taxon>Flavobacteriaceae</taxon>
        <taxon>Flavobacterium</taxon>
    </lineage>
</organism>
<proteinExistence type="predicted"/>
<protein>
    <submittedName>
        <fullName evidence="1">2,3-diaminopropionate biosynthesis protein SbnB</fullName>
    </submittedName>
</protein>
<dbReference type="Gene3D" id="3.40.50.720">
    <property type="entry name" value="NAD(P)-binding Rossmann-like Domain"/>
    <property type="match status" value="1"/>
</dbReference>
<dbReference type="EMBL" id="MIKE01000007">
    <property type="protein sequence ID" value="OHT47045.1"/>
    <property type="molecule type" value="Genomic_DNA"/>
</dbReference>
<dbReference type="PANTHER" id="PTHR13812">
    <property type="entry name" value="KETIMINE REDUCTASE MU-CRYSTALLIN"/>
    <property type="match status" value="1"/>
</dbReference>
<reference evidence="1" key="2">
    <citation type="submission" date="2016-09" db="EMBL/GenBank/DDBJ databases">
        <authorList>
            <person name="Capua I."/>
            <person name="De Benedictis P."/>
            <person name="Joannis T."/>
            <person name="Lombin L.H."/>
            <person name="Cattoli G."/>
        </authorList>
    </citation>
    <scope>NUCLEOTIDE SEQUENCE [LARGE SCALE GENOMIC DNA]</scope>
    <source>
        <strain evidence="1">MSU</strain>
    </source>
</reference>
<name>A0A1S1JC66_9FLAO</name>
<dbReference type="InterPro" id="IPR003462">
    <property type="entry name" value="ODC_Mu_crystall"/>
</dbReference>
<dbReference type="SUPFAM" id="SSF51735">
    <property type="entry name" value="NAD(P)-binding Rossmann-fold domains"/>
    <property type="match status" value="1"/>
</dbReference>
<dbReference type="Proteomes" id="UP000198319">
    <property type="component" value="Unassembled WGS sequence"/>
</dbReference>
<dbReference type="GO" id="GO:0005737">
    <property type="term" value="C:cytoplasm"/>
    <property type="evidence" value="ECO:0007669"/>
    <property type="project" value="TreeGrafter"/>
</dbReference>
<dbReference type="Pfam" id="PF02423">
    <property type="entry name" value="OCD_Mu_crystall"/>
    <property type="match status" value="1"/>
</dbReference>
<evidence type="ECO:0000313" key="2">
    <source>
        <dbReference type="EMBL" id="OXB14393.1"/>
    </source>
</evidence>
<dbReference type="Proteomes" id="UP000180252">
    <property type="component" value="Unassembled WGS sequence"/>
</dbReference>
<evidence type="ECO:0000313" key="4">
    <source>
        <dbReference type="Proteomes" id="UP000198319"/>
    </source>
</evidence>
<dbReference type="InterPro" id="IPR023401">
    <property type="entry name" value="ODC_N"/>
</dbReference>
<evidence type="ECO:0000313" key="3">
    <source>
        <dbReference type="Proteomes" id="UP000180252"/>
    </source>
</evidence>
<gene>
    <name evidence="2" type="ORF">B0A71_21675</name>
    <name evidence="1" type="ORF">BHE19_21915</name>
</gene>
<dbReference type="InterPro" id="IPR036291">
    <property type="entry name" value="NAD(P)-bd_dom_sf"/>
</dbReference>
<dbReference type="AlphaFoldDB" id="A0A1S1JC66"/>
<reference evidence="2 4" key="3">
    <citation type="submission" date="2016-11" db="EMBL/GenBank/DDBJ databases">
        <title>Whole genomes of Flavobacteriaceae.</title>
        <authorList>
            <person name="Stine C."/>
            <person name="Li C."/>
            <person name="Tadesse D."/>
        </authorList>
    </citation>
    <scope>NUCLEOTIDE SEQUENCE [LARGE SCALE GENOMIC DNA]</scope>
    <source>
        <strain evidence="2 4">ATCC BAA-2541</strain>
    </source>
</reference>
<dbReference type="Gene3D" id="3.30.1780.10">
    <property type="entry name" value="ornithine cyclodeaminase, domain 1"/>
    <property type="match status" value="1"/>
</dbReference>
<dbReference type="RefSeq" id="WP_070905745.1">
    <property type="nucleotide sequence ID" value="NZ_MIKE01000007.1"/>
</dbReference>
<sequence>MKYINEQNILEIGNNWNEIIQVIEDTVLLLEKKDYAQPIKPYLRYKDLKNRIIAMPAYVGGDYNISGIKWIASFPDNIKNNLPRANSVIILNNADTGVPISVINTPMVSAIRTSAVTGAIIKSYREAVEINEKINFGIIGLGPIGRMHLEMIFTLHEDIIDKIYVYDINSIDTELLPEKWKHKIVLANDWEQAYLNSKIFITCTASSKRYINLPPPKGSLQLNVSLRDYEADVYDFIDCVIVDNWDEVCRENTDIEMMHQTKGLLEKDVLIITDVLSGKLRKTIKANDTIMFCPMGMAIFDIGIAKYFYELSQDKRIGQTL</sequence>
<reference evidence="3" key="1">
    <citation type="submission" date="2016-09" db="EMBL/GenBank/DDBJ databases">
        <authorList>
            <person name="Chen S."/>
            <person name="Walker E."/>
        </authorList>
    </citation>
    <scope>NUCLEOTIDE SEQUENCE [LARGE SCALE GENOMIC DNA]</scope>
    <source>
        <strain evidence="3">MSU</strain>
    </source>
</reference>
<dbReference type="EMBL" id="MUHG01000038">
    <property type="protein sequence ID" value="OXB14393.1"/>
    <property type="molecule type" value="Genomic_DNA"/>
</dbReference>
<accession>A0A1S1JC66</accession>
<dbReference type="PANTHER" id="PTHR13812:SF19">
    <property type="entry name" value="KETIMINE REDUCTASE MU-CRYSTALLIN"/>
    <property type="match status" value="1"/>
</dbReference>
<comment type="caution">
    <text evidence="1">The sequence shown here is derived from an EMBL/GenBank/DDBJ whole genome shotgun (WGS) entry which is preliminary data.</text>
</comment>
<keyword evidence="4" id="KW-1185">Reference proteome</keyword>
<dbReference type="OrthoDB" id="9792005at2"/>
<dbReference type="STRING" id="1278819.BHE19_21915"/>
<evidence type="ECO:0000313" key="1">
    <source>
        <dbReference type="EMBL" id="OHT47045.1"/>
    </source>
</evidence>